<protein>
    <submittedName>
        <fullName evidence="2">Uncharacterized protein</fullName>
    </submittedName>
</protein>
<sequence length="110" mass="12225">MVPERLGGLVNTMIHLWAFKLVGAFEVQDVRSKSHLLPDDRANSKARDMSECPAETPTVLCVQILQGVPFLLRDEFRLYGPGSKMFPLTTAYQALAMSKERSQAYPNVAG</sequence>
<evidence type="ECO:0000313" key="3">
    <source>
        <dbReference type="Proteomes" id="UP000215453"/>
    </source>
</evidence>
<dbReference type="Proteomes" id="UP000215453">
    <property type="component" value="Chromosome 10"/>
</dbReference>
<accession>A0A1Y6M113</accession>
<name>A0A1Y6M113_ZYMTR</name>
<keyword evidence="1" id="KW-0732">Signal</keyword>
<dbReference type="EMBL" id="LT882685">
    <property type="protein sequence ID" value="SMY28621.1"/>
    <property type="molecule type" value="Genomic_DNA"/>
</dbReference>
<dbReference type="AlphaFoldDB" id="A0A1Y6M113"/>
<proteinExistence type="predicted"/>
<feature type="signal peptide" evidence="1">
    <location>
        <begin position="1"/>
        <end position="24"/>
    </location>
</feature>
<evidence type="ECO:0000313" key="2">
    <source>
        <dbReference type="EMBL" id="SMY28621.1"/>
    </source>
</evidence>
<reference evidence="2 3" key="1">
    <citation type="submission" date="2016-10" db="EMBL/GenBank/DDBJ databases">
        <authorList>
            <person name="Varghese N."/>
        </authorList>
    </citation>
    <scope>NUCLEOTIDE SEQUENCE [LARGE SCALE GENOMIC DNA]</scope>
</reference>
<feature type="chain" id="PRO_5011966699" evidence="1">
    <location>
        <begin position="25"/>
        <end position="110"/>
    </location>
</feature>
<gene>
    <name evidence="2" type="ORF">ZT1A5_G10066</name>
</gene>
<evidence type="ECO:0000256" key="1">
    <source>
        <dbReference type="SAM" id="SignalP"/>
    </source>
</evidence>
<organism evidence="2 3">
    <name type="scientific">Zymoseptoria tritici ST99CH_1A5</name>
    <dbReference type="NCBI Taxonomy" id="1276529"/>
    <lineage>
        <taxon>Eukaryota</taxon>
        <taxon>Fungi</taxon>
        <taxon>Dikarya</taxon>
        <taxon>Ascomycota</taxon>
        <taxon>Pezizomycotina</taxon>
        <taxon>Dothideomycetes</taxon>
        <taxon>Dothideomycetidae</taxon>
        <taxon>Mycosphaerellales</taxon>
        <taxon>Mycosphaerellaceae</taxon>
        <taxon>Zymoseptoria</taxon>
    </lineage>
</organism>